<sequence>MVARAATRVVAQGWPGCEADTQNTTTSGPHKAQLVQLNQQFLPRQDSMADLDKSSTLKTPSDQKTAN</sequence>
<protein>
    <submittedName>
        <fullName evidence="2">Uncharacterized protein</fullName>
    </submittedName>
</protein>
<dbReference type="EMBL" id="BLKG01000023">
    <property type="protein sequence ID" value="GFF81430.1"/>
    <property type="molecule type" value="Genomic_DNA"/>
</dbReference>
<feature type="compositionally biased region" description="Polar residues" evidence="1">
    <location>
        <begin position="56"/>
        <end position="67"/>
    </location>
</feature>
<dbReference type="Proteomes" id="UP000465266">
    <property type="component" value="Unassembled WGS sequence"/>
</dbReference>
<gene>
    <name evidence="2" type="ORF">IFM53868_03135</name>
</gene>
<name>A0ABQ1AGE3_9EURO</name>
<accession>A0ABQ1AGE3</accession>
<evidence type="ECO:0000313" key="3">
    <source>
        <dbReference type="Proteomes" id="UP000465266"/>
    </source>
</evidence>
<keyword evidence="3" id="KW-1185">Reference proteome</keyword>
<evidence type="ECO:0000256" key="1">
    <source>
        <dbReference type="SAM" id="MobiDB-lite"/>
    </source>
</evidence>
<comment type="caution">
    <text evidence="2">The sequence shown here is derived from an EMBL/GenBank/DDBJ whole genome shotgun (WGS) entry which is preliminary data.</text>
</comment>
<reference evidence="2 3" key="1">
    <citation type="submission" date="2020-01" db="EMBL/GenBank/DDBJ databases">
        <title>Draft genome sequence of Aspergillus udagawae IFM 53868.</title>
        <authorList>
            <person name="Takahashi H."/>
            <person name="Yaguchi T."/>
        </authorList>
    </citation>
    <scope>NUCLEOTIDE SEQUENCE [LARGE SCALE GENOMIC DNA]</scope>
    <source>
        <strain evidence="2 3">IFM 53868</strain>
    </source>
</reference>
<proteinExistence type="predicted"/>
<feature type="region of interest" description="Disordered" evidence="1">
    <location>
        <begin position="44"/>
        <end position="67"/>
    </location>
</feature>
<organism evidence="2 3">
    <name type="scientific">Aspergillus udagawae</name>
    <dbReference type="NCBI Taxonomy" id="91492"/>
    <lineage>
        <taxon>Eukaryota</taxon>
        <taxon>Fungi</taxon>
        <taxon>Dikarya</taxon>
        <taxon>Ascomycota</taxon>
        <taxon>Pezizomycotina</taxon>
        <taxon>Eurotiomycetes</taxon>
        <taxon>Eurotiomycetidae</taxon>
        <taxon>Eurotiales</taxon>
        <taxon>Aspergillaceae</taxon>
        <taxon>Aspergillus</taxon>
        <taxon>Aspergillus subgen. Fumigati</taxon>
    </lineage>
</organism>
<evidence type="ECO:0000313" key="2">
    <source>
        <dbReference type="EMBL" id="GFF81430.1"/>
    </source>
</evidence>
<feature type="region of interest" description="Disordered" evidence="1">
    <location>
        <begin position="1"/>
        <end position="29"/>
    </location>
</feature>